<keyword evidence="3" id="KW-1185">Reference proteome</keyword>
<evidence type="ECO:0000256" key="1">
    <source>
        <dbReference type="SAM" id="MobiDB-lite"/>
    </source>
</evidence>
<gene>
    <name evidence="2" type="ORF">Cgig2_020956</name>
</gene>
<reference evidence="2" key="1">
    <citation type="submission" date="2022-04" db="EMBL/GenBank/DDBJ databases">
        <title>Carnegiea gigantea Genome sequencing and assembly v2.</title>
        <authorList>
            <person name="Copetti D."/>
            <person name="Sanderson M.J."/>
            <person name="Burquez A."/>
            <person name="Wojciechowski M.F."/>
        </authorList>
    </citation>
    <scope>NUCLEOTIDE SEQUENCE</scope>
    <source>
        <strain evidence="2">SGP5-SGP5p</strain>
        <tissue evidence="2">Aerial part</tissue>
    </source>
</reference>
<feature type="compositionally biased region" description="Polar residues" evidence="1">
    <location>
        <begin position="29"/>
        <end position="38"/>
    </location>
</feature>
<evidence type="ECO:0000313" key="3">
    <source>
        <dbReference type="Proteomes" id="UP001153076"/>
    </source>
</evidence>
<feature type="compositionally biased region" description="Polar residues" evidence="1">
    <location>
        <begin position="170"/>
        <end position="197"/>
    </location>
</feature>
<dbReference type="Proteomes" id="UP001153076">
    <property type="component" value="Unassembled WGS sequence"/>
</dbReference>
<feature type="region of interest" description="Disordered" evidence="1">
    <location>
        <begin position="1"/>
        <end position="65"/>
    </location>
</feature>
<dbReference type="AlphaFoldDB" id="A0A9Q1GVG3"/>
<accession>A0A9Q1GVG3</accession>
<protein>
    <submittedName>
        <fullName evidence="2">Uncharacterized protein</fullName>
    </submittedName>
</protein>
<organism evidence="2 3">
    <name type="scientific">Carnegiea gigantea</name>
    <dbReference type="NCBI Taxonomy" id="171969"/>
    <lineage>
        <taxon>Eukaryota</taxon>
        <taxon>Viridiplantae</taxon>
        <taxon>Streptophyta</taxon>
        <taxon>Embryophyta</taxon>
        <taxon>Tracheophyta</taxon>
        <taxon>Spermatophyta</taxon>
        <taxon>Magnoliopsida</taxon>
        <taxon>eudicotyledons</taxon>
        <taxon>Gunneridae</taxon>
        <taxon>Pentapetalae</taxon>
        <taxon>Caryophyllales</taxon>
        <taxon>Cactineae</taxon>
        <taxon>Cactaceae</taxon>
        <taxon>Cactoideae</taxon>
        <taxon>Echinocereeae</taxon>
        <taxon>Carnegiea</taxon>
    </lineage>
</organism>
<comment type="caution">
    <text evidence="2">The sequence shown here is derived from an EMBL/GenBank/DDBJ whole genome shotgun (WGS) entry which is preliminary data.</text>
</comment>
<feature type="region of interest" description="Disordered" evidence="1">
    <location>
        <begin position="155"/>
        <end position="200"/>
    </location>
</feature>
<evidence type="ECO:0000313" key="2">
    <source>
        <dbReference type="EMBL" id="KAJ8425318.1"/>
    </source>
</evidence>
<name>A0A9Q1GVG3_9CARY</name>
<dbReference type="EMBL" id="JAKOGI010001497">
    <property type="protein sequence ID" value="KAJ8425318.1"/>
    <property type="molecule type" value="Genomic_DNA"/>
</dbReference>
<sequence>MAREGKRGCPRQITVSTSGSEDTSRPESLLQTPSQGLTEESEIATGPKDAIPNSTAERGTPRGAPRVTTFASLFDPDDGTALKFVPPIEVNGQKCAKIECPFLEHIDFVNDSDVVVRQHIEYESKPVQCTHCQMLGHDALVCRKKQPVRQEWRIRPRIEREPDPAAPSSIEHSTQDNETTGGFISPRQTSVRPTPNRQAHPAEIHNSFQGLMEGPLKKLHRDKFADLHEQQQVARDELERVQAQLQQQPLEAVLLAREKEIRDRYIKILQSSFFLVKLELGKADSTRLPTRT</sequence>
<proteinExistence type="predicted"/>